<keyword evidence="7" id="KW-0472">Membrane</keyword>
<evidence type="ECO:0000256" key="2">
    <source>
        <dbReference type="ARBA" id="ARBA00022723"/>
    </source>
</evidence>
<evidence type="ECO:0000313" key="10">
    <source>
        <dbReference type="Proteomes" id="UP000626092"/>
    </source>
</evidence>
<dbReference type="PROSITE" id="PS50966">
    <property type="entry name" value="ZF_SWIM"/>
    <property type="match status" value="1"/>
</dbReference>
<evidence type="ECO:0000256" key="3">
    <source>
        <dbReference type="ARBA" id="ARBA00022771"/>
    </source>
</evidence>
<dbReference type="Proteomes" id="UP000626092">
    <property type="component" value="Unassembled WGS sequence"/>
</dbReference>
<keyword evidence="10" id="KW-1185">Reference proteome</keyword>
<dbReference type="AlphaFoldDB" id="A0A834HQW4"/>
<evidence type="ECO:0000256" key="1">
    <source>
        <dbReference type="ARBA" id="ARBA00005889"/>
    </source>
</evidence>
<dbReference type="Pfam" id="PF04434">
    <property type="entry name" value="SWIM"/>
    <property type="match status" value="1"/>
</dbReference>
<evidence type="ECO:0000259" key="8">
    <source>
        <dbReference type="PROSITE" id="PS50966"/>
    </source>
</evidence>
<keyword evidence="6" id="KW-0539">Nucleus</keyword>
<dbReference type="GO" id="GO:0005634">
    <property type="term" value="C:nucleus"/>
    <property type="evidence" value="ECO:0007669"/>
    <property type="project" value="UniProtKB-SubCell"/>
</dbReference>
<dbReference type="InterPro" id="IPR007527">
    <property type="entry name" value="Znf_SWIM"/>
</dbReference>
<sequence>MWEDEHHCVYTVRRVKGNGLRVREVVIDKSSNHVRCSCKMFECARIPCRHMLAYFSRMQMEDLSNEYILWTKSAKAMRVRDDLRSAADAVLLLLWLLLSLQLGCITDFYKADEMEM</sequence>
<gene>
    <name evidence="9" type="ORF">RHSIM_Rhsim01G0160300</name>
</gene>
<comment type="similarity">
    <text evidence="1 6">Belongs to the FHY3/FAR1 family.</text>
</comment>
<keyword evidence="4 6" id="KW-0862">Zinc</keyword>
<feature type="domain" description="SWIM-type" evidence="8">
    <location>
        <begin position="23"/>
        <end position="59"/>
    </location>
</feature>
<dbReference type="OrthoDB" id="2402896at2759"/>
<evidence type="ECO:0000313" key="9">
    <source>
        <dbReference type="EMBL" id="KAF7152471.1"/>
    </source>
</evidence>
<accession>A0A834HQW4</accession>
<evidence type="ECO:0000256" key="4">
    <source>
        <dbReference type="ARBA" id="ARBA00022833"/>
    </source>
</evidence>
<comment type="function">
    <text evidence="6">Putative transcription activator involved in regulating light control of development.</text>
</comment>
<evidence type="ECO:0000256" key="6">
    <source>
        <dbReference type="RuleBase" id="RU367018"/>
    </source>
</evidence>
<dbReference type="GO" id="GO:0006355">
    <property type="term" value="P:regulation of DNA-templated transcription"/>
    <property type="evidence" value="ECO:0007669"/>
    <property type="project" value="UniProtKB-UniRule"/>
</dbReference>
<comment type="caution">
    <text evidence="9">The sequence shown here is derived from an EMBL/GenBank/DDBJ whole genome shotgun (WGS) entry which is preliminary data.</text>
</comment>
<evidence type="ECO:0000256" key="7">
    <source>
        <dbReference type="SAM" id="Phobius"/>
    </source>
</evidence>
<keyword evidence="7" id="KW-1133">Transmembrane helix</keyword>
<comment type="subcellular location">
    <subcellularLocation>
        <location evidence="6">Nucleus</location>
    </subcellularLocation>
</comment>
<dbReference type="PANTHER" id="PTHR31669">
    <property type="entry name" value="PROTEIN FAR1-RELATED SEQUENCE 10-RELATED"/>
    <property type="match status" value="1"/>
</dbReference>
<reference evidence="9" key="1">
    <citation type="submission" date="2019-11" db="EMBL/GenBank/DDBJ databases">
        <authorList>
            <person name="Liu Y."/>
            <person name="Hou J."/>
            <person name="Li T.-Q."/>
            <person name="Guan C.-H."/>
            <person name="Wu X."/>
            <person name="Wu H.-Z."/>
            <person name="Ling F."/>
            <person name="Zhang R."/>
            <person name="Shi X.-G."/>
            <person name="Ren J.-P."/>
            <person name="Chen E.-F."/>
            <person name="Sun J.-M."/>
        </authorList>
    </citation>
    <scope>NUCLEOTIDE SEQUENCE</scope>
    <source>
        <strain evidence="9">Adult_tree_wgs_1</strain>
        <tissue evidence="9">Leaves</tissue>
    </source>
</reference>
<dbReference type="GO" id="GO:0008270">
    <property type="term" value="F:zinc ion binding"/>
    <property type="evidence" value="ECO:0007669"/>
    <property type="project" value="UniProtKB-UniRule"/>
</dbReference>
<dbReference type="PANTHER" id="PTHR31669:SF251">
    <property type="entry name" value="PROTEIN FAR1-RELATED SEQUENCE"/>
    <property type="match status" value="1"/>
</dbReference>
<dbReference type="EMBL" id="WJXA01000001">
    <property type="protein sequence ID" value="KAF7152471.1"/>
    <property type="molecule type" value="Genomic_DNA"/>
</dbReference>
<dbReference type="SMART" id="SM00575">
    <property type="entry name" value="ZnF_PMZ"/>
    <property type="match status" value="1"/>
</dbReference>
<protein>
    <recommendedName>
        <fullName evidence="6">Protein FAR1-RELATED SEQUENCE</fullName>
    </recommendedName>
</protein>
<dbReference type="InterPro" id="IPR031052">
    <property type="entry name" value="FHY3/FAR1"/>
</dbReference>
<keyword evidence="2 6" id="KW-0479">Metal-binding</keyword>
<proteinExistence type="inferred from homology"/>
<dbReference type="InterPro" id="IPR006564">
    <property type="entry name" value="Znf_PMZ"/>
</dbReference>
<feature type="transmembrane region" description="Helical" evidence="7">
    <location>
        <begin position="86"/>
        <end position="109"/>
    </location>
</feature>
<organism evidence="9 10">
    <name type="scientific">Rhododendron simsii</name>
    <name type="common">Sims's rhododendron</name>
    <dbReference type="NCBI Taxonomy" id="118357"/>
    <lineage>
        <taxon>Eukaryota</taxon>
        <taxon>Viridiplantae</taxon>
        <taxon>Streptophyta</taxon>
        <taxon>Embryophyta</taxon>
        <taxon>Tracheophyta</taxon>
        <taxon>Spermatophyta</taxon>
        <taxon>Magnoliopsida</taxon>
        <taxon>eudicotyledons</taxon>
        <taxon>Gunneridae</taxon>
        <taxon>Pentapetalae</taxon>
        <taxon>asterids</taxon>
        <taxon>Ericales</taxon>
        <taxon>Ericaceae</taxon>
        <taxon>Ericoideae</taxon>
        <taxon>Rhodoreae</taxon>
        <taxon>Rhododendron</taxon>
    </lineage>
</organism>
<keyword evidence="7" id="KW-0812">Transmembrane</keyword>
<keyword evidence="3 5" id="KW-0863">Zinc-finger</keyword>
<name>A0A834HQW4_RHOSS</name>
<evidence type="ECO:0000256" key="5">
    <source>
        <dbReference type="PROSITE-ProRule" id="PRU00325"/>
    </source>
</evidence>